<dbReference type="RefSeq" id="WP_158370292.1">
    <property type="nucleotide sequence ID" value="NZ_JAOQJU010000011.1"/>
</dbReference>
<sequence length="174" mass="20342">MEGKDLLERLLDFHKSSYDIERPFDVDGDIYDAYAKFCVTSAKYVLVKTAELWRANCFEHTFFRCLDRLDGEDLKRFRKQIVSYIEPELVRGGRKCTEKDHMYSYMTGIFICDGGVADDAAKEIRNFKYFKNYRMGLRGYSEARLLVFDVKNRKILGNRAAKEMVKGYSKAGIF</sequence>
<proteinExistence type="predicted"/>
<accession>A0ABT2RNC6</accession>
<dbReference type="EMBL" id="JAOQJU010000011">
    <property type="protein sequence ID" value="MCU6686895.1"/>
    <property type="molecule type" value="Genomic_DNA"/>
</dbReference>
<dbReference type="Proteomes" id="UP001652431">
    <property type="component" value="Unassembled WGS sequence"/>
</dbReference>
<dbReference type="InterPro" id="IPR058365">
    <property type="entry name" value="DUF8052"/>
</dbReference>
<evidence type="ECO:0000313" key="3">
    <source>
        <dbReference type="Proteomes" id="UP001652431"/>
    </source>
</evidence>
<organism evidence="2 3">
    <name type="scientific">Dorea acetigenes</name>
    <dbReference type="NCBI Taxonomy" id="2981787"/>
    <lineage>
        <taxon>Bacteria</taxon>
        <taxon>Bacillati</taxon>
        <taxon>Bacillota</taxon>
        <taxon>Clostridia</taxon>
        <taxon>Lachnospirales</taxon>
        <taxon>Lachnospiraceae</taxon>
        <taxon>Dorea</taxon>
    </lineage>
</organism>
<dbReference type="Pfam" id="PF26226">
    <property type="entry name" value="DUF8052"/>
    <property type="match status" value="1"/>
</dbReference>
<feature type="domain" description="DUF8052" evidence="1">
    <location>
        <begin position="4"/>
        <end position="169"/>
    </location>
</feature>
<keyword evidence="3" id="KW-1185">Reference proteome</keyword>
<evidence type="ECO:0000313" key="2">
    <source>
        <dbReference type="EMBL" id="MCU6686895.1"/>
    </source>
</evidence>
<comment type="caution">
    <text evidence="2">The sequence shown here is derived from an EMBL/GenBank/DDBJ whole genome shotgun (WGS) entry which is preliminary data.</text>
</comment>
<name>A0ABT2RNC6_9FIRM</name>
<protein>
    <recommendedName>
        <fullName evidence="1">DUF8052 domain-containing protein</fullName>
    </recommendedName>
</protein>
<evidence type="ECO:0000259" key="1">
    <source>
        <dbReference type="Pfam" id="PF26226"/>
    </source>
</evidence>
<reference evidence="2 3" key="1">
    <citation type="journal article" date="2021" name="ISME Commun">
        <title>Automated analysis of genomic sequences facilitates high-throughput and comprehensive description of bacteria.</title>
        <authorList>
            <person name="Hitch T.C.A."/>
        </authorList>
    </citation>
    <scope>NUCLEOTIDE SEQUENCE [LARGE SCALE GENOMIC DNA]</scope>
    <source>
        <strain evidence="2 3">Sanger_03</strain>
    </source>
</reference>
<gene>
    <name evidence="2" type="ORF">OCV99_10115</name>
</gene>